<keyword evidence="3" id="KW-1185">Reference proteome</keyword>
<sequence length="515" mass="57575">MPIGFIVPPGGYTAVGPPESPVDWLAYLHGKLTNQLPDLLRYSRYYEGEHQRLAFSQDRFRHEFRDVFADWQDNFCGLIIDSAAERMTVEGFRLPDAPGIDSDARDIWQRNSLDVLSNAVHVDAMVQGRAYVLVWRGDDGEPSVEPVSAENMVVQYKPGSRTELEAAARFFMDDWGRQWVTLWTADYVYETKLGQTEWEKGTKKPNELGVVPVVPFHNRTRLTGKPASDLVNVIPIQDAINKTVSDALTASEFCAWPQRYVTGLEIVQDAHGTPVEPFKVAVDKLLQAEDPQAKFGQFEAASLSNYCDLVNLLIQHLSSVSKTPSHFFLVNAGSAPSGESIISAEAGLVAKVRERMRHFGESWEKVLRLCFAIQGDRRSKAYAMETVWRDPEYRTEAQHIDALLKLHQLNVPEEQLWSDAGYTPSQISTFREMRKQDAKAAAEVQALGPQPEQAAPGANAPSEATAARMASKAPPGNSGNVNRKNNENKGPMRRNSAPPRKGERRGRTAERRTDR</sequence>
<organism evidence="2 3">
    <name type="scientific">Streptomyces luteireticuli</name>
    <dbReference type="NCBI Taxonomy" id="173858"/>
    <lineage>
        <taxon>Bacteria</taxon>
        <taxon>Bacillati</taxon>
        <taxon>Actinomycetota</taxon>
        <taxon>Actinomycetes</taxon>
        <taxon>Kitasatosporales</taxon>
        <taxon>Streptomycetaceae</taxon>
        <taxon>Streptomyces</taxon>
    </lineage>
</organism>
<accession>A0ABN0YR66</accession>
<feature type="compositionally biased region" description="Basic and acidic residues" evidence="1">
    <location>
        <begin position="505"/>
        <end position="515"/>
    </location>
</feature>
<comment type="caution">
    <text evidence="2">The sequence shown here is derived from an EMBL/GenBank/DDBJ whole genome shotgun (WGS) entry which is preliminary data.</text>
</comment>
<dbReference type="EMBL" id="BAAABX010000032">
    <property type="protein sequence ID" value="GAA0406265.1"/>
    <property type="molecule type" value="Genomic_DNA"/>
</dbReference>
<evidence type="ECO:0000256" key="1">
    <source>
        <dbReference type="SAM" id="MobiDB-lite"/>
    </source>
</evidence>
<dbReference type="Proteomes" id="UP001500879">
    <property type="component" value="Unassembled WGS sequence"/>
</dbReference>
<dbReference type="InterPro" id="IPR021145">
    <property type="entry name" value="Portal_protein_SPP1_Gp6-like"/>
</dbReference>
<evidence type="ECO:0000313" key="3">
    <source>
        <dbReference type="Proteomes" id="UP001500879"/>
    </source>
</evidence>
<reference evidence="2 3" key="1">
    <citation type="journal article" date="2019" name="Int. J. Syst. Evol. Microbiol.">
        <title>The Global Catalogue of Microorganisms (GCM) 10K type strain sequencing project: providing services to taxonomists for standard genome sequencing and annotation.</title>
        <authorList>
            <consortium name="The Broad Institute Genomics Platform"/>
            <consortium name="The Broad Institute Genome Sequencing Center for Infectious Disease"/>
            <person name="Wu L."/>
            <person name="Ma J."/>
        </authorList>
    </citation>
    <scope>NUCLEOTIDE SEQUENCE [LARGE SCALE GENOMIC DNA]</scope>
    <source>
        <strain evidence="2 3">JCM 4788</strain>
    </source>
</reference>
<name>A0ABN0YR66_9ACTN</name>
<evidence type="ECO:0008006" key="4">
    <source>
        <dbReference type="Google" id="ProtNLM"/>
    </source>
</evidence>
<dbReference type="RefSeq" id="WP_344024044.1">
    <property type="nucleotide sequence ID" value="NZ_BAAABX010000032.1"/>
</dbReference>
<protein>
    <recommendedName>
        <fullName evidence="4">Phage portal protein</fullName>
    </recommendedName>
</protein>
<evidence type="ECO:0000313" key="2">
    <source>
        <dbReference type="EMBL" id="GAA0406265.1"/>
    </source>
</evidence>
<dbReference type="Pfam" id="PF05133">
    <property type="entry name" value="SPP1_portal"/>
    <property type="match status" value="1"/>
</dbReference>
<proteinExistence type="predicted"/>
<feature type="region of interest" description="Disordered" evidence="1">
    <location>
        <begin position="448"/>
        <end position="515"/>
    </location>
</feature>
<gene>
    <name evidence="2" type="ORF">GCM10010357_29040</name>
</gene>